<organism evidence="1">
    <name type="scientific">Siphoviridae sp. ctMS01</name>
    <dbReference type="NCBI Taxonomy" id="2823574"/>
    <lineage>
        <taxon>Viruses</taxon>
        <taxon>Duplodnaviria</taxon>
        <taxon>Heunggongvirae</taxon>
        <taxon>Uroviricota</taxon>
        <taxon>Caudoviricetes</taxon>
    </lineage>
</organism>
<sequence>MKVMFKKGNEYAILPVVPHIHVINQSLSDEEFETVDKGFLLLIGKKGLRKFEIESYFPSKVYHWMEMGSVPNPKFYMKFFEKYRDENEPVRVIIISKFKIVLNMECRYNFQHGISDRAGDVPYSLEVTEYKRPQGKEPLTEFEEKVVKKAKEIEQQAMNKAKEMAGGNEKWISGLYQRMKDWI</sequence>
<proteinExistence type="predicted"/>
<name>A0A8S5LCX4_9CAUD</name>
<accession>A0A8S5LCX4</accession>
<protein>
    <submittedName>
        <fullName evidence="1">Tail assembly protein</fullName>
    </submittedName>
</protein>
<evidence type="ECO:0000313" key="1">
    <source>
        <dbReference type="EMBL" id="DAD67810.1"/>
    </source>
</evidence>
<reference evidence="1" key="1">
    <citation type="journal article" date="2021" name="Proc. Natl. Acad. Sci. U.S.A.">
        <title>A Catalog of Tens of Thousands of Viruses from Human Metagenomes Reveals Hidden Associations with Chronic Diseases.</title>
        <authorList>
            <person name="Tisza M.J."/>
            <person name="Buck C.B."/>
        </authorList>
    </citation>
    <scope>NUCLEOTIDE SEQUENCE</scope>
    <source>
        <strain evidence="1">CtMS01</strain>
    </source>
</reference>
<dbReference type="EMBL" id="BK014687">
    <property type="protein sequence ID" value="DAD67810.1"/>
    <property type="molecule type" value="Genomic_DNA"/>
</dbReference>